<dbReference type="GO" id="GO:0016301">
    <property type="term" value="F:kinase activity"/>
    <property type="evidence" value="ECO:0007669"/>
    <property type="project" value="InterPro"/>
</dbReference>
<gene>
    <name evidence="2" type="ORF">CANTADRAFT_51909</name>
</gene>
<keyword evidence="3" id="KW-1185">Reference proteome</keyword>
<dbReference type="GO" id="GO:0016787">
    <property type="term" value="F:hydrolase activity"/>
    <property type="evidence" value="ECO:0007669"/>
    <property type="project" value="UniProtKB-KW"/>
</dbReference>
<dbReference type="GO" id="GO:0005524">
    <property type="term" value="F:ATP binding"/>
    <property type="evidence" value="ECO:0007669"/>
    <property type="project" value="InterPro"/>
</dbReference>
<dbReference type="InterPro" id="IPR027417">
    <property type="entry name" value="P-loop_NTPase"/>
</dbReference>
<dbReference type="STRING" id="984487.A0A1E4SHY5"/>
<dbReference type="PANTHER" id="PTHR10285">
    <property type="entry name" value="URIDINE KINASE"/>
    <property type="match status" value="1"/>
</dbReference>
<dbReference type="Pfam" id="PF00485">
    <property type="entry name" value="PRK"/>
    <property type="match status" value="1"/>
</dbReference>
<dbReference type="GeneID" id="30984142"/>
<sequence length="221" mass="24493">MTESIDANNIDALVLRVLTLYEQVAPRRLIISLAGTPGSGKTSLSTNIVNAVSKTVKALVVLQDGFHLYRAQLLELADPAEAVRRRGAPFTFNATGFLELVKQIRSQLTEPILAPTFDHALKDPLENDLTIEPDVGIVILEGNYLSLKDDVWTEISNYVDETWICKAPLDLVHQRLVKRHLESGIAANQQEAEERAGGSDFDNAKYILEHSKKVDLEIYTG</sequence>
<dbReference type="SUPFAM" id="SSF52540">
    <property type="entry name" value="P-loop containing nucleoside triphosphate hydrolases"/>
    <property type="match status" value="1"/>
</dbReference>
<evidence type="ECO:0000313" key="3">
    <source>
        <dbReference type="Proteomes" id="UP000094285"/>
    </source>
</evidence>
<dbReference type="Gene3D" id="3.40.50.300">
    <property type="entry name" value="P-loop containing nucleotide triphosphate hydrolases"/>
    <property type="match status" value="2"/>
</dbReference>
<evidence type="ECO:0000313" key="2">
    <source>
        <dbReference type="EMBL" id="ODV79090.1"/>
    </source>
</evidence>
<dbReference type="OrthoDB" id="6362633at2759"/>
<feature type="domain" description="Phosphoribulokinase/uridine kinase" evidence="1">
    <location>
        <begin position="30"/>
        <end position="160"/>
    </location>
</feature>
<keyword evidence="2" id="KW-0378">Hydrolase</keyword>
<dbReference type="EMBL" id="KV453912">
    <property type="protein sequence ID" value="ODV79090.1"/>
    <property type="molecule type" value="Genomic_DNA"/>
</dbReference>
<reference evidence="3" key="1">
    <citation type="submission" date="2016-05" db="EMBL/GenBank/DDBJ databases">
        <title>Comparative genomics of biotechnologically important yeasts.</title>
        <authorList>
            <consortium name="DOE Joint Genome Institute"/>
            <person name="Riley R."/>
            <person name="Haridas S."/>
            <person name="Wolfe K.H."/>
            <person name="Lopes M.R."/>
            <person name="Hittinger C.T."/>
            <person name="Goker M."/>
            <person name="Salamov A."/>
            <person name="Wisecaver J."/>
            <person name="Long T.M."/>
            <person name="Aerts A.L."/>
            <person name="Barry K."/>
            <person name="Choi C."/>
            <person name="Clum A."/>
            <person name="Coughlan A.Y."/>
            <person name="Deshpande S."/>
            <person name="Douglass A.P."/>
            <person name="Hanson S.J."/>
            <person name="Klenk H.-P."/>
            <person name="Labutti K."/>
            <person name="Lapidus A."/>
            <person name="Lindquist E."/>
            <person name="Lipzen A."/>
            <person name="Meier-Kolthoff J.P."/>
            <person name="Ohm R.A."/>
            <person name="Otillar R.P."/>
            <person name="Pangilinan J."/>
            <person name="Peng Y."/>
            <person name="Rokas A."/>
            <person name="Rosa C.A."/>
            <person name="Scheuner C."/>
            <person name="Sibirny A.A."/>
            <person name="Slot J.C."/>
            <person name="Stielow J.B."/>
            <person name="Sun H."/>
            <person name="Kurtzman C.P."/>
            <person name="Blackwell M."/>
            <person name="Grigoriev I.V."/>
            <person name="Jeffries T.W."/>
        </authorList>
    </citation>
    <scope>NUCLEOTIDE SEQUENCE [LARGE SCALE GENOMIC DNA]</scope>
    <source>
        <strain evidence="3">NRRL Y-17324</strain>
    </source>
</reference>
<dbReference type="Proteomes" id="UP000094285">
    <property type="component" value="Unassembled WGS sequence"/>
</dbReference>
<protein>
    <submittedName>
        <fullName evidence="2">p-loop containing nucleoside triphosphate hydrolase protein</fullName>
    </submittedName>
</protein>
<dbReference type="InterPro" id="IPR006083">
    <property type="entry name" value="PRK/URK"/>
</dbReference>
<name>A0A1E4SHY5_9ASCO</name>
<proteinExistence type="predicted"/>
<accession>A0A1E4SHY5</accession>
<organism evidence="2 3">
    <name type="scientific">Suhomyces tanzawaensis NRRL Y-17324</name>
    <dbReference type="NCBI Taxonomy" id="984487"/>
    <lineage>
        <taxon>Eukaryota</taxon>
        <taxon>Fungi</taxon>
        <taxon>Dikarya</taxon>
        <taxon>Ascomycota</taxon>
        <taxon>Saccharomycotina</taxon>
        <taxon>Pichiomycetes</taxon>
        <taxon>Debaryomycetaceae</taxon>
        <taxon>Suhomyces</taxon>
    </lineage>
</organism>
<dbReference type="RefSeq" id="XP_020064212.1">
    <property type="nucleotide sequence ID" value="XM_020210006.1"/>
</dbReference>
<evidence type="ECO:0000259" key="1">
    <source>
        <dbReference type="Pfam" id="PF00485"/>
    </source>
</evidence>
<dbReference type="AlphaFoldDB" id="A0A1E4SHY5"/>